<reference evidence="1 2" key="1">
    <citation type="submission" date="2015-03" db="EMBL/GenBank/DDBJ databases">
        <title>Draft Genome Sequence of Burkholderia andropogonis type strain ICMP2807, isolated from Sorghum bicolor.</title>
        <authorList>
            <person name="Lopes-Santos L."/>
            <person name="Castro D.B."/>
            <person name="Ottoboni L.M."/>
            <person name="Park D."/>
            <person name="Weirc B.S."/>
            <person name="Destefano S.A."/>
        </authorList>
    </citation>
    <scope>NUCLEOTIDE SEQUENCE [LARGE SCALE GENOMIC DNA]</scope>
    <source>
        <strain evidence="1 2">ICMP2807</strain>
    </source>
</reference>
<dbReference type="STRING" id="28092.WM40_17390"/>
<dbReference type="Proteomes" id="UP000033618">
    <property type="component" value="Unassembled WGS sequence"/>
</dbReference>
<evidence type="ECO:0000313" key="1">
    <source>
        <dbReference type="EMBL" id="KKB62412.1"/>
    </source>
</evidence>
<evidence type="ECO:0000313" key="2">
    <source>
        <dbReference type="Proteomes" id="UP000033618"/>
    </source>
</evidence>
<dbReference type="PATRIC" id="fig|28092.6.peg.4093"/>
<organism evidence="1 2">
    <name type="scientific">Robbsia andropogonis</name>
    <dbReference type="NCBI Taxonomy" id="28092"/>
    <lineage>
        <taxon>Bacteria</taxon>
        <taxon>Pseudomonadati</taxon>
        <taxon>Pseudomonadota</taxon>
        <taxon>Betaproteobacteria</taxon>
        <taxon>Burkholderiales</taxon>
        <taxon>Burkholderiaceae</taxon>
        <taxon>Robbsia</taxon>
    </lineage>
</organism>
<accession>A0A0F5JYN4</accession>
<protein>
    <submittedName>
        <fullName evidence="1">Uncharacterized protein</fullName>
    </submittedName>
</protein>
<dbReference type="EMBL" id="LAQU01000020">
    <property type="protein sequence ID" value="KKB62412.1"/>
    <property type="molecule type" value="Genomic_DNA"/>
</dbReference>
<proteinExistence type="predicted"/>
<dbReference type="AlphaFoldDB" id="A0A0F5JYN4"/>
<name>A0A0F5JYN4_9BURK</name>
<gene>
    <name evidence="1" type="ORF">WM40_17390</name>
</gene>
<sequence length="103" mass="10959">MSMTIEGEGLAQCASTLGVSAAAAKTLGMWDYIAFHIPDAPDTSGLNCTAYFNDGSVRQGAFDEKNRVVFHAPSGRICDRVEINTVTEATGLWVNAFIANLST</sequence>
<keyword evidence="2" id="KW-1185">Reference proteome</keyword>
<comment type="caution">
    <text evidence="1">The sequence shown here is derived from an EMBL/GenBank/DDBJ whole genome shotgun (WGS) entry which is preliminary data.</text>
</comment>